<keyword evidence="1" id="KW-0812">Transmembrane</keyword>
<accession>A0A660KUK2</accession>
<dbReference type="Proteomes" id="UP000267019">
    <property type="component" value="Unassembled WGS sequence"/>
</dbReference>
<dbReference type="EMBL" id="RBIJ01000003">
    <property type="protein sequence ID" value="RKQ84728.1"/>
    <property type="molecule type" value="Genomic_DNA"/>
</dbReference>
<reference evidence="2 3" key="1">
    <citation type="submission" date="2018-10" db="EMBL/GenBank/DDBJ databases">
        <title>Genomic Encyclopedia of Type Strains, Phase IV (KMG-IV): sequencing the most valuable type-strain genomes for metagenomic binning, comparative biology and taxonomic classification.</title>
        <authorList>
            <person name="Goeker M."/>
        </authorList>
    </citation>
    <scope>NUCLEOTIDE SEQUENCE [LARGE SCALE GENOMIC DNA]</scope>
    <source>
        <strain evidence="2 3">DSM 22653</strain>
    </source>
</reference>
<organism evidence="2 3">
    <name type="scientific">Brockia lithotrophica</name>
    <dbReference type="NCBI Taxonomy" id="933949"/>
    <lineage>
        <taxon>Bacteria</taxon>
        <taxon>Bacillati</taxon>
        <taxon>Bacillota</taxon>
        <taxon>Bacilli</taxon>
        <taxon>Bacillales</taxon>
        <taxon>Bacillales Family X. Incertae Sedis</taxon>
        <taxon>Brockia</taxon>
    </lineage>
</organism>
<keyword evidence="1" id="KW-1133">Transmembrane helix</keyword>
<name>A0A660KUK2_9BACL</name>
<keyword evidence="1" id="KW-0472">Membrane</keyword>
<evidence type="ECO:0000313" key="3">
    <source>
        <dbReference type="Proteomes" id="UP000267019"/>
    </source>
</evidence>
<keyword evidence="3" id="KW-1185">Reference proteome</keyword>
<feature type="transmembrane region" description="Helical" evidence="1">
    <location>
        <begin position="34"/>
        <end position="56"/>
    </location>
</feature>
<protein>
    <submittedName>
        <fullName evidence="2">Uncharacterized protein</fullName>
    </submittedName>
</protein>
<dbReference type="AlphaFoldDB" id="A0A660KUK2"/>
<evidence type="ECO:0000256" key="1">
    <source>
        <dbReference type="SAM" id="Phobius"/>
    </source>
</evidence>
<sequence length="203" mass="22483">MRRPFFPPCAIDARSTSTRSTRPPRDLGMSLAELLAGLVLLSLLLFFLTGIVSAMLDQTADLEAQARARSERASLVRLLERTVKDATALEGEEPPCPAEENASPAWSCSVRVLREEFTPDGAARTFVTSLTWDQEKGALQVVRTTPEGYGGTSSEVQESIYAFSYLREVAFRPSGDVLYVRLRLGGERRPREETFAVWTAVRP</sequence>
<proteinExistence type="predicted"/>
<comment type="caution">
    <text evidence="2">The sequence shown here is derived from an EMBL/GenBank/DDBJ whole genome shotgun (WGS) entry which is preliminary data.</text>
</comment>
<gene>
    <name evidence="2" type="ORF">C7438_1222</name>
</gene>
<evidence type="ECO:0000313" key="2">
    <source>
        <dbReference type="EMBL" id="RKQ84728.1"/>
    </source>
</evidence>